<dbReference type="STRING" id="1770053.SAMN05216551_102162"/>
<dbReference type="SUPFAM" id="SSF54292">
    <property type="entry name" value="2Fe-2S ferredoxin-like"/>
    <property type="match status" value="1"/>
</dbReference>
<keyword evidence="6" id="KW-0560">Oxidoreductase</keyword>
<keyword evidence="5" id="KW-0479">Metal-binding</keyword>
<dbReference type="OrthoDB" id="544091at2"/>
<feature type="domain" description="2Fe-2S ferredoxin-type" evidence="9">
    <location>
        <begin position="254"/>
        <end position="339"/>
    </location>
</feature>
<dbReference type="Gene3D" id="2.40.30.10">
    <property type="entry name" value="Translation factors"/>
    <property type="match status" value="1"/>
</dbReference>
<dbReference type="GO" id="GO:0016491">
    <property type="term" value="F:oxidoreductase activity"/>
    <property type="evidence" value="ECO:0007669"/>
    <property type="project" value="UniProtKB-KW"/>
</dbReference>
<comment type="cofactor">
    <cofactor evidence="1">
        <name>FMN</name>
        <dbReference type="ChEBI" id="CHEBI:58210"/>
    </cofactor>
</comment>
<gene>
    <name evidence="11" type="ORF">SAMN05216551_102162</name>
</gene>
<dbReference type="PROSITE" id="PS51085">
    <property type="entry name" value="2FE2S_FER_2"/>
    <property type="match status" value="1"/>
</dbReference>
<dbReference type="Pfam" id="PF22290">
    <property type="entry name" value="DmmA-like_N"/>
    <property type="match status" value="1"/>
</dbReference>
<dbReference type="GO" id="GO:0032259">
    <property type="term" value="P:methylation"/>
    <property type="evidence" value="ECO:0007669"/>
    <property type="project" value="UniProtKB-KW"/>
</dbReference>
<dbReference type="PANTHER" id="PTHR47354">
    <property type="entry name" value="NADH OXIDOREDUCTASE HCR"/>
    <property type="match status" value="1"/>
</dbReference>
<dbReference type="GO" id="GO:0051537">
    <property type="term" value="F:2 iron, 2 sulfur cluster binding"/>
    <property type="evidence" value="ECO:0007669"/>
    <property type="project" value="UniProtKB-KW"/>
</dbReference>
<dbReference type="InterPro" id="IPR006058">
    <property type="entry name" value="2Fe2S_fd_BS"/>
</dbReference>
<sequence length="339" mass="36404">MSVQSPSHAKAGTISVRIDAIVDETPDIRAFRLVRSDGEPFDRFEPGAHVDVLIPDAPVRQYSLFGDPGDRTAYWFAVKKERASRGGSLALHERVQVGDEIRIGAPRNLFRLQPEAARHILIAAGIGITPLLSMAHHLLARDDTARQDFTLHYFVRSEPEGAFIPLLREAPFARHVQIHAGIGRERLDDALNVLLADVPASAQVYTCGPAGFMEAVVEAAARHLPADHVHLERFGVEQASGAHELATEGAASAFDVVLGSSGQRVNVPAGTTIVEALATVGIEIDTSCGEGICGTCIVDVVQGEPDHRDHCLSKAEKAGNQVICCCVSRARSAELVLDL</sequence>
<dbReference type="InterPro" id="IPR012675">
    <property type="entry name" value="Beta-grasp_dom_sf"/>
</dbReference>
<dbReference type="PRINTS" id="PR00409">
    <property type="entry name" value="PHDIOXRDTASE"/>
</dbReference>
<reference evidence="12" key="1">
    <citation type="submission" date="2016-09" db="EMBL/GenBank/DDBJ databases">
        <authorList>
            <person name="Varghese N."/>
            <person name="Submissions S."/>
        </authorList>
    </citation>
    <scope>NUCLEOTIDE SEQUENCE [LARGE SCALE GENOMIC DNA]</scope>
    <source>
        <strain evidence="12">JS23</strain>
    </source>
</reference>
<dbReference type="Gene3D" id="3.40.50.80">
    <property type="entry name" value="Nucleotide-binding domain of ferredoxin-NADP reductase (FNR) module"/>
    <property type="match status" value="1"/>
</dbReference>
<name>A0A1H2PKL2_9BURK</name>
<dbReference type="InterPro" id="IPR017927">
    <property type="entry name" value="FAD-bd_FR_type"/>
</dbReference>
<evidence type="ECO:0000256" key="8">
    <source>
        <dbReference type="ARBA" id="ARBA00023014"/>
    </source>
</evidence>
<protein>
    <submittedName>
        <fullName evidence="11">Vanillate O-demethylase ferredoxin subunit</fullName>
    </submittedName>
</protein>
<evidence type="ECO:0000256" key="6">
    <source>
        <dbReference type="ARBA" id="ARBA00023002"/>
    </source>
</evidence>
<accession>A0A1H2PKL2</accession>
<dbReference type="InterPro" id="IPR036010">
    <property type="entry name" value="2Fe-2S_ferredoxin-like_sf"/>
</dbReference>
<dbReference type="InterPro" id="IPR050415">
    <property type="entry name" value="MRET"/>
</dbReference>
<keyword evidence="7" id="KW-0408">Iron</keyword>
<dbReference type="InterPro" id="IPR001041">
    <property type="entry name" value="2Fe-2S_ferredoxin-type"/>
</dbReference>
<evidence type="ECO:0000256" key="2">
    <source>
        <dbReference type="ARBA" id="ARBA00022630"/>
    </source>
</evidence>
<dbReference type="InterPro" id="IPR017938">
    <property type="entry name" value="Riboflavin_synthase-like_b-brl"/>
</dbReference>
<dbReference type="Gene3D" id="3.10.20.30">
    <property type="match status" value="1"/>
</dbReference>
<dbReference type="PROSITE" id="PS00197">
    <property type="entry name" value="2FE2S_FER_1"/>
    <property type="match status" value="1"/>
</dbReference>
<dbReference type="CDD" id="cd00207">
    <property type="entry name" value="fer2"/>
    <property type="match status" value="1"/>
</dbReference>
<dbReference type="CDD" id="cd06185">
    <property type="entry name" value="PDR_like"/>
    <property type="match status" value="1"/>
</dbReference>
<evidence type="ECO:0000256" key="7">
    <source>
        <dbReference type="ARBA" id="ARBA00023004"/>
    </source>
</evidence>
<evidence type="ECO:0000313" key="12">
    <source>
        <dbReference type="Proteomes" id="UP000243719"/>
    </source>
</evidence>
<evidence type="ECO:0000256" key="4">
    <source>
        <dbReference type="ARBA" id="ARBA00022714"/>
    </source>
</evidence>
<evidence type="ECO:0000259" key="10">
    <source>
        <dbReference type="PROSITE" id="PS51384"/>
    </source>
</evidence>
<feature type="domain" description="FAD-binding FR-type" evidence="10">
    <location>
        <begin position="11"/>
        <end position="113"/>
    </location>
</feature>
<dbReference type="SUPFAM" id="SSF52343">
    <property type="entry name" value="Ferredoxin reductase-like, C-terminal NADP-linked domain"/>
    <property type="match status" value="1"/>
</dbReference>
<dbReference type="PANTHER" id="PTHR47354:SF1">
    <property type="entry name" value="CARNITINE MONOOXYGENASE REDUCTASE SUBUNIT"/>
    <property type="match status" value="1"/>
</dbReference>
<dbReference type="SUPFAM" id="SSF63380">
    <property type="entry name" value="Riboflavin synthase domain-like"/>
    <property type="match status" value="1"/>
</dbReference>
<evidence type="ECO:0000256" key="3">
    <source>
        <dbReference type="ARBA" id="ARBA00022643"/>
    </source>
</evidence>
<dbReference type="Proteomes" id="UP000243719">
    <property type="component" value="Unassembled WGS sequence"/>
</dbReference>
<dbReference type="InterPro" id="IPR054582">
    <property type="entry name" value="DmmA-like_N"/>
</dbReference>
<keyword evidence="2" id="KW-0285">Flavoprotein</keyword>
<keyword evidence="8" id="KW-0411">Iron-sulfur</keyword>
<dbReference type="GO" id="GO:0046872">
    <property type="term" value="F:metal ion binding"/>
    <property type="evidence" value="ECO:0007669"/>
    <property type="project" value="UniProtKB-KW"/>
</dbReference>
<keyword evidence="3" id="KW-0288">FMN</keyword>
<keyword evidence="12" id="KW-1185">Reference proteome</keyword>
<keyword evidence="11" id="KW-0489">Methyltransferase</keyword>
<dbReference type="PROSITE" id="PS51384">
    <property type="entry name" value="FAD_FR"/>
    <property type="match status" value="1"/>
</dbReference>
<dbReference type="AlphaFoldDB" id="A0A1H2PKL2"/>
<organism evidence="11 12">
    <name type="scientific">Chitinasiproducens palmae</name>
    <dbReference type="NCBI Taxonomy" id="1770053"/>
    <lineage>
        <taxon>Bacteria</taxon>
        <taxon>Pseudomonadati</taxon>
        <taxon>Pseudomonadota</taxon>
        <taxon>Betaproteobacteria</taxon>
        <taxon>Burkholderiales</taxon>
        <taxon>Burkholderiaceae</taxon>
        <taxon>Chitinasiproducens</taxon>
    </lineage>
</organism>
<dbReference type="Pfam" id="PF00111">
    <property type="entry name" value="Fer2"/>
    <property type="match status" value="1"/>
</dbReference>
<dbReference type="EMBL" id="FNLO01000002">
    <property type="protein sequence ID" value="SDV46985.1"/>
    <property type="molecule type" value="Genomic_DNA"/>
</dbReference>
<evidence type="ECO:0000313" key="11">
    <source>
        <dbReference type="EMBL" id="SDV46985.1"/>
    </source>
</evidence>
<dbReference type="GO" id="GO:0008168">
    <property type="term" value="F:methyltransferase activity"/>
    <property type="evidence" value="ECO:0007669"/>
    <property type="project" value="UniProtKB-KW"/>
</dbReference>
<proteinExistence type="predicted"/>
<evidence type="ECO:0000256" key="5">
    <source>
        <dbReference type="ARBA" id="ARBA00022723"/>
    </source>
</evidence>
<dbReference type="InterPro" id="IPR039261">
    <property type="entry name" value="FNR_nucleotide-bd"/>
</dbReference>
<evidence type="ECO:0000256" key="1">
    <source>
        <dbReference type="ARBA" id="ARBA00001917"/>
    </source>
</evidence>
<dbReference type="RefSeq" id="WP_091905001.1">
    <property type="nucleotide sequence ID" value="NZ_FNLO01000002.1"/>
</dbReference>
<keyword evidence="4" id="KW-0001">2Fe-2S</keyword>
<evidence type="ECO:0000259" key="9">
    <source>
        <dbReference type="PROSITE" id="PS51085"/>
    </source>
</evidence>
<keyword evidence="11" id="KW-0808">Transferase</keyword>